<organism evidence="4 5">
    <name type="scientific">Lasius niger</name>
    <name type="common">Black garden ant</name>
    <dbReference type="NCBI Taxonomy" id="67767"/>
    <lineage>
        <taxon>Eukaryota</taxon>
        <taxon>Metazoa</taxon>
        <taxon>Ecdysozoa</taxon>
        <taxon>Arthropoda</taxon>
        <taxon>Hexapoda</taxon>
        <taxon>Insecta</taxon>
        <taxon>Pterygota</taxon>
        <taxon>Neoptera</taxon>
        <taxon>Endopterygota</taxon>
        <taxon>Hymenoptera</taxon>
        <taxon>Apocrita</taxon>
        <taxon>Aculeata</taxon>
        <taxon>Formicoidea</taxon>
        <taxon>Formicidae</taxon>
        <taxon>Formicinae</taxon>
        <taxon>Lasius</taxon>
        <taxon>Lasius</taxon>
    </lineage>
</organism>
<dbReference type="SUPFAM" id="SSF47694">
    <property type="entry name" value="Cytochrome c oxidase subunit h"/>
    <property type="match status" value="1"/>
</dbReference>
<dbReference type="InterPro" id="IPR036549">
    <property type="entry name" value="CX6/COA6-like_sf"/>
</dbReference>
<sequence>MITLFREEMEEKMDNPFLVRNHETSQKSDSKKITIVVDEDDPCLKPKDKIQEDEVLHDFRFNPSNDPRFQQQNQTQRCFVMYTDFYRCERILGEGSEACTWFKDVFTSICPNAWVQHWDELRVTGRLPWHKYKTQGAFPGNKYGE</sequence>
<accession>A0A0J7L9Z7</accession>
<dbReference type="GO" id="GO:0005739">
    <property type="term" value="C:mitochondrion"/>
    <property type="evidence" value="ECO:0007669"/>
    <property type="project" value="UniProtKB-SubCell"/>
</dbReference>
<dbReference type="PANTHER" id="PTHR11387">
    <property type="entry name" value="CYTOCHROME C OXIDASE SUBUNIT 6B"/>
    <property type="match status" value="1"/>
</dbReference>
<gene>
    <name evidence="4" type="ORF">RF55_500</name>
</gene>
<dbReference type="InterPro" id="IPR003213">
    <property type="entry name" value="Cyt_c_oxidase_su6B"/>
</dbReference>
<dbReference type="Gene3D" id="1.10.10.140">
    <property type="entry name" value="Cytochrome c oxidase, subunit VIb"/>
    <property type="match status" value="1"/>
</dbReference>
<dbReference type="Pfam" id="PF02297">
    <property type="entry name" value="COX6B"/>
    <property type="match status" value="1"/>
</dbReference>
<evidence type="ECO:0000313" key="5">
    <source>
        <dbReference type="Proteomes" id="UP000036403"/>
    </source>
</evidence>
<evidence type="ECO:0000256" key="1">
    <source>
        <dbReference type="ARBA" id="ARBA00004173"/>
    </source>
</evidence>
<reference evidence="4 5" key="1">
    <citation type="submission" date="2015-04" db="EMBL/GenBank/DDBJ databases">
        <title>Lasius niger genome sequencing.</title>
        <authorList>
            <person name="Konorov E.A."/>
            <person name="Nikitin M.A."/>
            <person name="Kirill M.V."/>
            <person name="Chang P."/>
        </authorList>
    </citation>
    <scope>NUCLEOTIDE SEQUENCE [LARGE SCALE GENOMIC DNA]</scope>
    <source>
        <tissue evidence="4">Whole</tissue>
    </source>
</reference>
<comment type="subcellular location">
    <subcellularLocation>
        <location evidence="1">Mitochondrion</location>
    </subcellularLocation>
</comment>
<dbReference type="Proteomes" id="UP000036403">
    <property type="component" value="Unassembled WGS sequence"/>
</dbReference>
<evidence type="ECO:0000256" key="2">
    <source>
        <dbReference type="ARBA" id="ARBA00023128"/>
    </source>
</evidence>
<dbReference type="AlphaFoldDB" id="A0A0J7L9Z7"/>
<dbReference type="EMBL" id="LBMM01000150">
    <property type="protein sequence ID" value="KMR04727.1"/>
    <property type="molecule type" value="Genomic_DNA"/>
</dbReference>
<comment type="caution">
    <text evidence="4">The sequence shown here is derived from an EMBL/GenBank/DDBJ whole genome shotgun (WGS) entry which is preliminary data.</text>
</comment>
<dbReference type="STRING" id="67767.A0A0J7L9Z7"/>
<evidence type="ECO:0000313" key="4">
    <source>
        <dbReference type="EMBL" id="KMR04727.1"/>
    </source>
</evidence>
<evidence type="ECO:0000256" key="3">
    <source>
        <dbReference type="ARBA" id="ARBA00023157"/>
    </source>
</evidence>
<name>A0A0J7L9Z7_LASNI</name>
<keyword evidence="3" id="KW-1015">Disulfide bond</keyword>
<keyword evidence="2" id="KW-0496">Mitochondrion</keyword>
<keyword evidence="5" id="KW-1185">Reference proteome</keyword>
<dbReference type="PaxDb" id="67767-A0A0J7L9Z7"/>
<dbReference type="InterPro" id="IPR048280">
    <property type="entry name" value="COX6B-like"/>
</dbReference>
<protein>
    <submittedName>
        <fullName evidence="4">Cytochrome c oxidase subunit 6b1-like protein</fullName>
    </submittedName>
</protein>
<dbReference type="CDD" id="cd00926">
    <property type="entry name" value="Cyt_c_Oxidase_VIb"/>
    <property type="match status" value="1"/>
</dbReference>
<proteinExistence type="predicted"/>
<dbReference type="GO" id="GO:0045277">
    <property type="term" value="C:respiratory chain complex IV"/>
    <property type="evidence" value="ECO:0007669"/>
    <property type="project" value="InterPro"/>
</dbReference>
<dbReference type="OrthoDB" id="1107506at2759"/>